<reference evidence="7 8" key="1">
    <citation type="submission" date="2015-08" db="EMBL/GenBank/DDBJ databases">
        <title>Genome sequencing of Penicillium nordicum.</title>
        <authorList>
            <person name="Nguyen H.D."/>
            <person name="Seifert K.A."/>
        </authorList>
    </citation>
    <scope>NUCLEOTIDE SEQUENCE [LARGE SCALE GENOMIC DNA]</scope>
    <source>
        <strain evidence="7 8">DAOMC 185683</strain>
    </source>
</reference>
<dbReference type="InterPro" id="IPR050496">
    <property type="entry name" value="SNF2_RAD54_helicase_repair"/>
</dbReference>
<feature type="domain" description="Helicase C-terminal" evidence="6">
    <location>
        <begin position="1234"/>
        <end position="1350"/>
    </location>
</feature>
<dbReference type="Gene3D" id="3.40.50.300">
    <property type="entry name" value="P-loop containing nucleotide triphosphate hydrolases"/>
    <property type="match status" value="1"/>
</dbReference>
<feature type="region of interest" description="Disordered" evidence="4">
    <location>
        <begin position="134"/>
        <end position="203"/>
    </location>
</feature>
<dbReference type="SMART" id="SM00487">
    <property type="entry name" value="DEXDc"/>
    <property type="match status" value="1"/>
</dbReference>
<evidence type="ECO:0000256" key="3">
    <source>
        <dbReference type="ARBA" id="ARBA00022840"/>
    </source>
</evidence>
<evidence type="ECO:0000256" key="1">
    <source>
        <dbReference type="ARBA" id="ARBA00022741"/>
    </source>
</evidence>
<dbReference type="InterPro" id="IPR038718">
    <property type="entry name" value="SNF2-like_sf"/>
</dbReference>
<name>A0A0N0RXN3_9EURO</name>
<dbReference type="InterPro" id="IPR014001">
    <property type="entry name" value="Helicase_ATP-bd"/>
</dbReference>
<dbReference type="PANTHER" id="PTHR45629">
    <property type="entry name" value="SNF2/RAD54 FAMILY MEMBER"/>
    <property type="match status" value="1"/>
</dbReference>
<dbReference type="PANTHER" id="PTHR45629:SF7">
    <property type="entry name" value="DNA EXCISION REPAIR PROTEIN ERCC-6-RELATED"/>
    <property type="match status" value="1"/>
</dbReference>
<keyword evidence="1" id="KW-0547">Nucleotide-binding</keyword>
<dbReference type="PROSITE" id="PS51192">
    <property type="entry name" value="HELICASE_ATP_BIND_1"/>
    <property type="match status" value="1"/>
</dbReference>
<dbReference type="Proteomes" id="UP000037696">
    <property type="component" value="Unassembled WGS sequence"/>
</dbReference>
<sequence>MRLAHHGTFALRLTISTLTSSLHLSGMIAGSSNNQCIVNSWNIGLSSLSYPLYLYSSILHIVLAFQLHFAQPPIQISDLHHRFISILVLLSLSTLFHLSPFIACSNFERHISDSGGFTKINLLGFSKTAIMEPSTGKKRAATPIQKEESKKRMLTNARPKGSTAAAPKETPSKNTPARARPKGSAAAAPKEAPSKNTRTQTNTALEEALPVRHNRPGWVKTEGRETLLAGYLGFQNVEELRRFIISWPILSLWPIFDNDAKKMQKKGVFRLADEQWDNLSSISTGESENFAIPEDASPDFTKVQKQKRVAWVCIHLAHVIESKYAVWSDAQNIKETKRLQDKFTKENPDFAFPSADAQTLIPRVSITYHPEFGETRLELLNRSWELFRYFSYLFHTANIWSRVESVEAMKKAAVVQDANLPPWMRAPKEVVKSALGPHKTHETYHPIKITAYWHRNKRFPGREDLELALTEAEEKGLAIPPEVLKVNKETRAFTTVAMFRDYIRAIYNCRQLGLNLYSVRMRYTSSIDDEEFSHDILREEWDSIRSTMMDPLISDFRLDIILRATQSEDDDTYEEGIMPKGIEEALMAEAQGPQQLDETVVSRILSSSQKDTTLQPKKCDSLDDQILWYSGHDVNTASGRREWQQQLVAKLLAGVKFDIPEIVKMPKTLLATKEEKASVEQAQQQAHRDSEDQVIHSDNDYSVLQRAFSGNQDRCGPPLDLCVSLLACELHGNEGRYRSLLLSNHTKSTFYNYQITGAIGIVLKLLGKIDATKLFEACPDVGWTLEQLDLAEHAATKLEDLQTHGAILADGTGFGKTKQCLLAALIFSILSTENMPMLLLVPAPLVSQWLQEVRRDWDGLVPILSYQDPVLKEQMLGSRLSVQQMWNLSFPQNLRYILDKTNPDARKTLIITSYETHIRRTSWVITKKDGEYWTTRHDNRFGLVIADEAHRVKNKQTAIASILKMQRPRALIFATATPMFNSIRDLIGLIDLIGVRGLQSLSQACEDPTTNGKYHQLRAKSSKNKKLELKEMPKASPLRLMLLDPTVLNDLIRHRETLPMEADYFGFGLDLIAIQRSPGSCLPNSSGPSIAMKDMFKSITFKTADMELSTEERAVYQAFHAKAAEEYIVETAIERTANPGQKVKAKFIAATKSLRKLAIANFSTTLAILNAKLELGDSNTHVATLHEWRQENIAAEWVYMVTKEDTDCAIHSADDLMKFLVHGSPRLRLIFQQLLDRKVFEEVDKDRFGHHQKILIVDSCPLNAWYAEVVLRAALVDARTLHSALEPSERDTLVNEFNDPQSTLRVLITTYDMGSVGLNLHHACNRVILTSPGRSWAQEAQAAGRALRVC</sequence>
<dbReference type="SUPFAM" id="SSF52540">
    <property type="entry name" value="P-loop containing nucleoside triphosphate hydrolases"/>
    <property type="match status" value="2"/>
</dbReference>
<dbReference type="PROSITE" id="PS51194">
    <property type="entry name" value="HELICASE_CTER"/>
    <property type="match status" value="1"/>
</dbReference>
<dbReference type="Pfam" id="PF00271">
    <property type="entry name" value="Helicase_C"/>
    <property type="match status" value="1"/>
</dbReference>
<dbReference type="STRING" id="229535.A0A0N0RXN3"/>
<dbReference type="InterPro" id="IPR001650">
    <property type="entry name" value="Helicase_C-like"/>
</dbReference>
<proteinExistence type="predicted"/>
<protein>
    <recommendedName>
        <fullName evidence="9">Helicase ATP-binding domain-containing protein</fullName>
    </recommendedName>
</protein>
<dbReference type="GO" id="GO:0005524">
    <property type="term" value="F:ATP binding"/>
    <property type="evidence" value="ECO:0007669"/>
    <property type="project" value="InterPro"/>
</dbReference>
<evidence type="ECO:0000256" key="4">
    <source>
        <dbReference type="SAM" id="MobiDB-lite"/>
    </source>
</evidence>
<gene>
    <name evidence="7" type="ORF">ACN38_g11184</name>
</gene>
<evidence type="ECO:0000259" key="5">
    <source>
        <dbReference type="PROSITE" id="PS51192"/>
    </source>
</evidence>
<evidence type="ECO:0000313" key="8">
    <source>
        <dbReference type="Proteomes" id="UP000037696"/>
    </source>
</evidence>
<dbReference type="EMBL" id="LHQQ01000279">
    <property type="protein sequence ID" value="KOS38003.1"/>
    <property type="molecule type" value="Genomic_DNA"/>
</dbReference>
<feature type="domain" description="Helicase ATP-binding" evidence="5">
    <location>
        <begin position="797"/>
        <end position="996"/>
    </location>
</feature>
<dbReference type="Pfam" id="PF00176">
    <property type="entry name" value="SNF2-rel_dom"/>
    <property type="match status" value="1"/>
</dbReference>
<dbReference type="CDD" id="cd18793">
    <property type="entry name" value="SF2_C_SNF"/>
    <property type="match status" value="1"/>
</dbReference>
<accession>A0A0N0RXN3</accession>
<keyword evidence="3" id="KW-0067">ATP-binding</keyword>
<dbReference type="GO" id="GO:0016787">
    <property type="term" value="F:hydrolase activity"/>
    <property type="evidence" value="ECO:0007669"/>
    <property type="project" value="UniProtKB-KW"/>
</dbReference>
<evidence type="ECO:0000313" key="7">
    <source>
        <dbReference type="EMBL" id="KOS38003.1"/>
    </source>
</evidence>
<evidence type="ECO:0000259" key="6">
    <source>
        <dbReference type="PROSITE" id="PS51194"/>
    </source>
</evidence>
<evidence type="ECO:0008006" key="9">
    <source>
        <dbReference type="Google" id="ProtNLM"/>
    </source>
</evidence>
<organism evidence="7 8">
    <name type="scientific">Penicillium nordicum</name>
    <dbReference type="NCBI Taxonomy" id="229535"/>
    <lineage>
        <taxon>Eukaryota</taxon>
        <taxon>Fungi</taxon>
        <taxon>Dikarya</taxon>
        <taxon>Ascomycota</taxon>
        <taxon>Pezizomycotina</taxon>
        <taxon>Eurotiomycetes</taxon>
        <taxon>Eurotiomycetidae</taxon>
        <taxon>Eurotiales</taxon>
        <taxon>Aspergillaceae</taxon>
        <taxon>Penicillium</taxon>
    </lineage>
</organism>
<dbReference type="InterPro" id="IPR000330">
    <property type="entry name" value="SNF2_N"/>
</dbReference>
<comment type="caution">
    <text evidence="7">The sequence shown here is derived from an EMBL/GenBank/DDBJ whole genome shotgun (WGS) entry which is preliminary data.</text>
</comment>
<dbReference type="InterPro" id="IPR027417">
    <property type="entry name" value="P-loop_NTPase"/>
</dbReference>
<dbReference type="InterPro" id="IPR049730">
    <property type="entry name" value="SNF2/RAD54-like_C"/>
</dbReference>
<dbReference type="OrthoDB" id="3801254at2759"/>
<dbReference type="Gene3D" id="3.40.50.10810">
    <property type="entry name" value="Tandem AAA-ATPase domain"/>
    <property type="match status" value="1"/>
</dbReference>
<keyword evidence="8" id="KW-1185">Reference proteome</keyword>
<evidence type="ECO:0000256" key="2">
    <source>
        <dbReference type="ARBA" id="ARBA00022801"/>
    </source>
</evidence>
<feature type="compositionally biased region" description="Low complexity" evidence="4">
    <location>
        <begin position="176"/>
        <end position="195"/>
    </location>
</feature>
<dbReference type="SMART" id="SM00490">
    <property type="entry name" value="HELICc"/>
    <property type="match status" value="1"/>
</dbReference>
<keyword evidence="2" id="KW-0378">Hydrolase</keyword>